<dbReference type="EMBL" id="CP131059">
    <property type="protein sequence ID" value="WNY24059.1"/>
    <property type="molecule type" value="Genomic_DNA"/>
</dbReference>
<accession>A0AA96V0H7</accession>
<evidence type="ECO:0000313" key="3">
    <source>
        <dbReference type="EMBL" id="WNY24063.1"/>
    </source>
</evidence>
<feature type="transmembrane region" description="Helical" evidence="1">
    <location>
        <begin position="7"/>
        <end position="23"/>
    </location>
</feature>
<feature type="transmembrane region" description="Helical" evidence="1">
    <location>
        <begin position="29"/>
        <end position="48"/>
    </location>
</feature>
<organism evidence="2 4">
    <name type="scientific">Methanimicrococcus hongohii</name>
    <dbReference type="NCBI Taxonomy" id="3028295"/>
    <lineage>
        <taxon>Archaea</taxon>
        <taxon>Methanobacteriati</taxon>
        <taxon>Methanobacteriota</taxon>
        <taxon>Stenosarchaea group</taxon>
        <taxon>Methanomicrobia</taxon>
        <taxon>Methanosarcinales</taxon>
        <taxon>Methanosarcinaceae</taxon>
        <taxon>Methanimicrococcus</taxon>
    </lineage>
</organism>
<sequence>MDSLIKLIIYMMIGTIVFLYLVIKGVPFIILIIASILFLYIGNITKILKIEKKE</sequence>
<dbReference type="EMBL" id="CP131059">
    <property type="protein sequence ID" value="WNY24063.1"/>
    <property type="molecule type" value="Genomic_DNA"/>
</dbReference>
<keyword evidence="1" id="KW-1133">Transmembrane helix</keyword>
<keyword evidence="4" id="KW-1185">Reference proteome</keyword>
<name>A0AA96V0H7_9EURY</name>
<dbReference type="AlphaFoldDB" id="A0AA96V0H7"/>
<keyword evidence="1" id="KW-0812">Transmembrane</keyword>
<evidence type="ECO:0000313" key="2">
    <source>
        <dbReference type="EMBL" id="WNY24059.1"/>
    </source>
</evidence>
<evidence type="ECO:0000256" key="1">
    <source>
        <dbReference type="SAM" id="Phobius"/>
    </source>
</evidence>
<keyword evidence="1" id="KW-0472">Membrane</keyword>
<gene>
    <name evidence="2" type="ORF">MmiHf6_13840</name>
    <name evidence="3" type="ORF">MmiHf6_13880</name>
</gene>
<evidence type="ECO:0000313" key="4">
    <source>
        <dbReference type="Proteomes" id="UP001302978"/>
    </source>
</evidence>
<dbReference type="KEGG" id="mehf:MmiHf6_13840"/>
<dbReference type="KEGG" id="mehf:MmiHf6_13880"/>
<reference evidence="2 4" key="1">
    <citation type="submission" date="2023-07" db="EMBL/GenBank/DDBJ databases">
        <title>Closed genoem sequence of Methanomicrococcus sp. Hf6.</title>
        <authorList>
            <person name="Poehlein A."/>
            <person name="Protasov E."/>
            <person name="Platt K."/>
            <person name="Reeh H."/>
            <person name="Daniel R."/>
            <person name="Brune A."/>
        </authorList>
    </citation>
    <scope>NUCLEOTIDE SEQUENCE [LARGE SCALE GENOMIC DNA]</scope>
    <source>
        <strain evidence="2 4">Hf6</strain>
    </source>
</reference>
<protein>
    <submittedName>
        <fullName evidence="2">Uncharacterized protein</fullName>
    </submittedName>
</protein>
<dbReference type="Proteomes" id="UP001302978">
    <property type="component" value="Chromosome"/>
</dbReference>
<proteinExistence type="predicted"/>